<name>A0A139XGY6_9CYAN</name>
<evidence type="ECO:0000313" key="1">
    <source>
        <dbReference type="EMBL" id="KYC43941.1"/>
    </source>
</evidence>
<dbReference type="Proteomes" id="UP000076925">
    <property type="component" value="Unassembled WGS sequence"/>
</dbReference>
<gene>
    <name evidence="1" type="ORF">WA1_01985</name>
</gene>
<sequence>MRGFEMARTKSYFSINKLRGFYLRKEEERKSRRKILSNFGLSSSSFLIFGEGKRINNHDYDIETVVTHLQVETLTVADFARVGMQDKSPKFCFPLLKERL</sequence>
<accession>A0A139XGY6</accession>
<protein>
    <submittedName>
        <fullName evidence="1">Uncharacterized protein</fullName>
    </submittedName>
</protein>
<dbReference type="EMBL" id="ANNX02000012">
    <property type="protein sequence ID" value="KYC43941.1"/>
    <property type="molecule type" value="Genomic_DNA"/>
</dbReference>
<comment type="caution">
    <text evidence="1">The sequence shown here is derived from an EMBL/GenBank/DDBJ whole genome shotgun (WGS) entry which is preliminary data.</text>
</comment>
<dbReference type="AlphaFoldDB" id="A0A139XGY6"/>
<reference evidence="1 2" key="1">
    <citation type="journal article" date="2013" name="Genome Biol. Evol.">
        <title>Genomes of Stigonematalean cyanobacteria (subsection V) and the evolution of oxygenic photosynthesis from prokaryotes to plastids.</title>
        <authorList>
            <person name="Dagan T."/>
            <person name="Roettger M."/>
            <person name="Stucken K."/>
            <person name="Landan G."/>
            <person name="Koch R."/>
            <person name="Major P."/>
            <person name="Gould S.B."/>
            <person name="Goremykin V.V."/>
            <person name="Rippka R."/>
            <person name="Tandeau de Marsac N."/>
            <person name="Gugger M."/>
            <person name="Lockhart P.J."/>
            <person name="Allen J.F."/>
            <person name="Brune I."/>
            <person name="Maus I."/>
            <person name="Puhler A."/>
            <person name="Martin W.F."/>
        </authorList>
    </citation>
    <scope>NUCLEOTIDE SEQUENCE [LARGE SCALE GENOMIC DNA]</scope>
    <source>
        <strain evidence="1 2">PCC 7110</strain>
    </source>
</reference>
<proteinExistence type="predicted"/>
<organism evidence="1 2">
    <name type="scientific">Scytonema hofmannii PCC 7110</name>
    <dbReference type="NCBI Taxonomy" id="128403"/>
    <lineage>
        <taxon>Bacteria</taxon>
        <taxon>Bacillati</taxon>
        <taxon>Cyanobacteriota</taxon>
        <taxon>Cyanophyceae</taxon>
        <taxon>Nostocales</taxon>
        <taxon>Scytonemataceae</taxon>
        <taxon>Scytonema</taxon>
    </lineage>
</organism>
<keyword evidence="2" id="KW-1185">Reference proteome</keyword>
<evidence type="ECO:0000313" key="2">
    <source>
        <dbReference type="Proteomes" id="UP000076925"/>
    </source>
</evidence>